<evidence type="ECO:0000259" key="4">
    <source>
        <dbReference type="Pfam" id="PF13313"/>
    </source>
</evidence>
<feature type="domain" description="SbsA Ig-like" evidence="3">
    <location>
        <begin position="817"/>
        <end position="917"/>
    </location>
</feature>
<dbReference type="InterPro" id="IPR025141">
    <property type="entry name" value="DUF4082"/>
</dbReference>
<accession>U5VWU0</accession>
<evidence type="ECO:0000313" key="7">
    <source>
        <dbReference type="Proteomes" id="UP000017746"/>
    </source>
</evidence>
<dbReference type="Gene3D" id="2.60.40.650">
    <property type="match status" value="1"/>
</dbReference>
<dbReference type="eggNOG" id="COG4257">
    <property type="taxonomic scope" value="Bacteria"/>
</dbReference>
<evidence type="ECO:0008006" key="8">
    <source>
        <dbReference type="Google" id="ProtNLM"/>
    </source>
</evidence>
<evidence type="ECO:0000259" key="3">
    <source>
        <dbReference type="Pfam" id="PF13205"/>
    </source>
</evidence>
<dbReference type="EMBL" id="CP006272">
    <property type="protein sequence ID" value="AGZ41468.1"/>
    <property type="molecule type" value="Genomic_DNA"/>
</dbReference>
<keyword evidence="1" id="KW-0732">Signal</keyword>
<dbReference type="Pfam" id="PF13205">
    <property type="entry name" value="Big_5"/>
    <property type="match status" value="1"/>
</dbReference>
<feature type="domain" description="DUF4082" evidence="4">
    <location>
        <begin position="1103"/>
        <end position="1241"/>
    </location>
</feature>
<sequence length="1250" mass="132266">MPGTTVGARFVRALRRTAAGAGLSGDSPQRTGHHRWRPIVAVAASVTLVLAFGVQASPVLAADPCATPVNAIACENSKTGSPPSEWDDIWGAGDDTIQGFATDMSVNVGQTVSFKVKSAGPYRIDIYRLGYYGGNGARKHATLNPPQGPTQPACVVNPTTEIYDCGTWTVSASWAVPAATVSGVFIARLTRTDTGGASQIPFVVRNDASTSKLYFKTSDATWQAYNTYGGSNFYWGGANGRALKVSYNRPFETRNIGEGRDYVFSNEFPMIRFLERNGYDVSYTSDVDADRRGQLIRNHKTFLSVGHDEYWSGPQRAHVEAARDANVNLAFFSGNEVYWKTRWESSVDGTNTPYRTLVCYKETWAQAKIDPSSEWTGTWRDPRFSPPSNGGKPENALTGTAYMSNNTDLAMKVPADQGKNRFWRNTSVANQSAGQTATLAPHTVGYESDEDLDNGFRPAGLFRLSTTTGEAPEYLRDFGTAVTPGTTTHNMTLYRAASGALVFGAGTIQWAWGLDSEHDGTQSPADSRMQQATINLLADMGAQPTTLMTGMVAASASTDTIAPDTAFASPAEGSKATNGAKVTVTGTATDSGGGRVAGVEVSTDAGATWHPATGTSSWAYSFYSNGAAAQVLKARAVDDSGNLEQSPASRTLDLDGSSSLFGQRVPAVPAADDASAATLGIKFVPQADGNITGVRFYKGAGNTGSHRGAIWSSTGELLRNGTFSDETSTGWQTLKFSSPLPVTRNTTYVASYYAPNGHYAADDRFFSALPHNAFPLSAPRGVTSGGNGIFRPGNGFPAEPSTTDANYYVDVLFVDGDTAPPSVLATTPDGGETGIDLDTRLSALFSKPLDASSVQVTVKDAANVTITGSTSYDSSTRTVRFTPANGFGVGLTYTATVTAKDTQNRSMSAPYTWSFTTTPYAQVVTLMPAGALPQNASSGDSDSVSLGVKFTPTVNGKVIGVRYYQGPGNTGTHIGTLYGADGSMKAKATFGAGTGSGWQKVHFSQPVDVTAGTTYVAAYWASNGNYSNNPGYFNEPYATEDRYLTAPAGENGVYAYGGDVFPNRSYGSTNYWIDPLYVPDGPPPALPTQPDPPAGAATILGTRTPAVASFDDNSTIEVGVKFKSSVAGTVRGLRFYKGSQNTGVHKGTLWAADGQEKASGTFTHESASGWQTMLFDQPVAITANTTYVASYNTTRGYYAADLNGFADTTTNGALTVEPGGGLYKYGSSAFPTGTSNHNFWVDVYFFPSGS</sequence>
<evidence type="ECO:0000259" key="5">
    <source>
        <dbReference type="Pfam" id="PF20254"/>
    </source>
</evidence>
<name>U5VWU0_9ACTN</name>
<dbReference type="Pfam" id="PF13313">
    <property type="entry name" value="DUF4082"/>
    <property type="match status" value="3"/>
</dbReference>
<dbReference type="KEGG" id="afs:AFR_15930"/>
<dbReference type="HOGENOM" id="CLU_001554_1_0_11"/>
<feature type="domain" description="DUF4082" evidence="4">
    <location>
        <begin position="932"/>
        <end position="1073"/>
    </location>
</feature>
<dbReference type="Pfam" id="PF20254">
    <property type="entry name" value="DMFA2_C"/>
    <property type="match status" value="1"/>
</dbReference>
<dbReference type="InterPro" id="IPR046540">
    <property type="entry name" value="DMFA2_C"/>
</dbReference>
<evidence type="ECO:0000256" key="1">
    <source>
        <dbReference type="ARBA" id="ARBA00022729"/>
    </source>
</evidence>
<evidence type="ECO:0000313" key="6">
    <source>
        <dbReference type="EMBL" id="AGZ41468.1"/>
    </source>
</evidence>
<dbReference type="Proteomes" id="UP000017746">
    <property type="component" value="Chromosome"/>
</dbReference>
<feature type="region of interest" description="Disordered" evidence="2">
    <location>
        <begin position="375"/>
        <end position="395"/>
    </location>
</feature>
<gene>
    <name evidence="6" type="ORF">AFR_15930</name>
</gene>
<feature type="domain" description="DUF4082" evidence="4">
    <location>
        <begin position="664"/>
        <end position="809"/>
    </location>
</feature>
<evidence type="ECO:0000256" key="2">
    <source>
        <dbReference type="SAM" id="MobiDB-lite"/>
    </source>
</evidence>
<feature type="domain" description="N,N-dimethylformamidase beta subunit-like C-terminal" evidence="5">
    <location>
        <begin position="123"/>
        <end position="517"/>
    </location>
</feature>
<dbReference type="InterPro" id="IPR014756">
    <property type="entry name" value="Ig_E-set"/>
</dbReference>
<protein>
    <recommendedName>
        <fullName evidence="8">DUF4082 domain-containing protein</fullName>
    </recommendedName>
</protein>
<organism evidence="6 7">
    <name type="scientific">Actinoplanes friuliensis DSM 7358</name>
    <dbReference type="NCBI Taxonomy" id="1246995"/>
    <lineage>
        <taxon>Bacteria</taxon>
        <taxon>Bacillati</taxon>
        <taxon>Actinomycetota</taxon>
        <taxon>Actinomycetes</taxon>
        <taxon>Micromonosporales</taxon>
        <taxon>Micromonosporaceae</taxon>
        <taxon>Actinoplanes</taxon>
    </lineage>
</organism>
<dbReference type="AlphaFoldDB" id="U5VWU0"/>
<keyword evidence="7" id="KW-1185">Reference proteome</keyword>
<dbReference type="InterPro" id="IPR014755">
    <property type="entry name" value="Cu-Rt/internalin_Ig-like"/>
</dbReference>
<dbReference type="SUPFAM" id="SSF81296">
    <property type="entry name" value="E set domains"/>
    <property type="match status" value="1"/>
</dbReference>
<dbReference type="PATRIC" id="fig|1246995.3.peg.3234"/>
<dbReference type="InterPro" id="IPR032812">
    <property type="entry name" value="SbsA_Ig"/>
</dbReference>
<dbReference type="Gene3D" id="2.60.40.1220">
    <property type="match status" value="1"/>
</dbReference>
<dbReference type="eggNOG" id="COG1749">
    <property type="taxonomic scope" value="Bacteria"/>
</dbReference>
<dbReference type="STRING" id="1246995.AFR_15930"/>
<reference evidence="6 7" key="1">
    <citation type="journal article" date="2014" name="J. Biotechnol.">
        <title>Complete genome sequence of the actinobacterium Actinoplanes friuliensis HAG 010964, producer of the lipopeptide antibiotic friulimycin.</title>
        <authorList>
            <person name="Ruckert C."/>
            <person name="Szczepanowski R."/>
            <person name="Albersmeier A."/>
            <person name="Goesmann A."/>
            <person name="Fischer N."/>
            <person name="Steinkamper A."/>
            <person name="Puhler A."/>
            <person name="Biener R."/>
            <person name="Schwartz D."/>
            <person name="Kalinowski J."/>
        </authorList>
    </citation>
    <scope>NUCLEOTIDE SEQUENCE [LARGE SCALE GENOMIC DNA]</scope>
    <source>
        <strain evidence="6 7">DSM 7358</strain>
    </source>
</reference>
<dbReference type="Pfam" id="PF17957">
    <property type="entry name" value="Big_7"/>
    <property type="match status" value="1"/>
</dbReference>
<proteinExistence type="predicted"/>
<dbReference type="RefSeq" id="WP_023361527.1">
    <property type="nucleotide sequence ID" value="NC_022657.1"/>
</dbReference>